<dbReference type="EMBL" id="MHSQ01000030">
    <property type="protein sequence ID" value="OHA46449.1"/>
    <property type="molecule type" value="Genomic_DNA"/>
</dbReference>
<evidence type="ECO:0000313" key="3">
    <source>
        <dbReference type="EMBL" id="OHA46449.1"/>
    </source>
</evidence>
<name>A0A1G2PFC9_9BACT</name>
<accession>A0A1G2PFC9</accession>
<evidence type="ECO:0000259" key="2">
    <source>
        <dbReference type="Pfam" id="PF18893"/>
    </source>
</evidence>
<organism evidence="3 4">
    <name type="scientific">Candidatus Taylorbacteria bacterium RIFOXYD2_FULL_36_9</name>
    <dbReference type="NCBI Taxonomy" id="1802338"/>
    <lineage>
        <taxon>Bacteria</taxon>
        <taxon>Candidatus Tayloriibacteriota</taxon>
    </lineage>
</organism>
<dbReference type="Proteomes" id="UP000176965">
    <property type="component" value="Unassembled WGS sequence"/>
</dbReference>
<keyword evidence="1" id="KW-1133">Transmembrane helix</keyword>
<feature type="domain" description="DUF5652" evidence="2">
    <location>
        <begin position="16"/>
        <end position="75"/>
    </location>
</feature>
<comment type="caution">
    <text evidence="3">The sequence shown here is derived from an EMBL/GenBank/DDBJ whole genome shotgun (WGS) entry which is preliminary data.</text>
</comment>
<dbReference type="AlphaFoldDB" id="A0A1G2PFC9"/>
<gene>
    <name evidence="3" type="ORF">A2541_00575</name>
</gene>
<evidence type="ECO:0000313" key="4">
    <source>
        <dbReference type="Proteomes" id="UP000176965"/>
    </source>
</evidence>
<keyword evidence="1" id="KW-0472">Membrane</keyword>
<protein>
    <recommendedName>
        <fullName evidence="2">DUF5652 domain-containing protein</fullName>
    </recommendedName>
</protein>
<dbReference type="Pfam" id="PF18893">
    <property type="entry name" value="DUF5652"/>
    <property type="match status" value="1"/>
</dbReference>
<feature type="transmembrane region" description="Helical" evidence="1">
    <location>
        <begin position="52"/>
        <end position="76"/>
    </location>
</feature>
<keyword evidence="1" id="KW-0812">Transmembrane</keyword>
<dbReference type="STRING" id="1802338.A2541_00575"/>
<evidence type="ECO:0000256" key="1">
    <source>
        <dbReference type="SAM" id="Phobius"/>
    </source>
</evidence>
<proteinExistence type="predicted"/>
<sequence>METTLIATSSSSLIVQSEISLSMIIFLIILAIWSLVWKGLALWQSARREEKVWFIALLVLNTLGLLEIIYLARLYFKNKKVVSPQNQITP</sequence>
<dbReference type="InterPro" id="IPR043712">
    <property type="entry name" value="DUF5652"/>
</dbReference>
<feature type="transmembrane region" description="Helical" evidence="1">
    <location>
        <begin position="19"/>
        <end position="40"/>
    </location>
</feature>
<reference evidence="3 4" key="1">
    <citation type="journal article" date="2016" name="Nat. Commun.">
        <title>Thousands of microbial genomes shed light on interconnected biogeochemical processes in an aquifer system.</title>
        <authorList>
            <person name="Anantharaman K."/>
            <person name="Brown C.T."/>
            <person name="Hug L.A."/>
            <person name="Sharon I."/>
            <person name="Castelle C.J."/>
            <person name="Probst A.J."/>
            <person name="Thomas B.C."/>
            <person name="Singh A."/>
            <person name="Wilkins M.J."/>
            <person name="Karaoz U."/>
            <person name="Brodie E.L."/>
            <person name="Williams K.H."/>
            <person name="Hubbard S.S."/>
            <person name="Banfield J.F."/>
        </authorList>
    </citation>
    <scope>NUCLEOTIDE SEQUENCE [LARGE SCALE GENOMIC DNA]</scope>
</reference>